<dbReference type="WBParaSite" id="SSLN_0000386901-mRNA-1">
    <property type="protein sequence ID" value="SSLN_0000386901-mRNA-1"/>
    <property type="gene ID" value="SSLN_0000386901"/>
</dbReference>
<evidence type="ECO:0000313" key="4">
    <source>
        <dbReference type="WBParaSite" id="SSLN_0000386901-mRNA-1"/>
    </source>
</evidence>
<gene>
    <name evidence="2" type="ORF">SSLN_LOCUS3748</name>
</gene>
<sequence length="174" mass="19235">MVGRQSQAPLFNISNVQALPTCPQFKLTFRTRIGRVGYLRMQFDNNPTKLISASANSSSASPASNPTMTTTDDHSVAATFDDLPPATFSTIALSTIDGDSDFSLQAHIHLTHQPDRPLANPSNRGWETRACRTNTQQRLPPLTPSLPPRIHSPHGTFRSHAHLRKRNPPRCEQC</sequence>
<evidence type="ECO:0000313" key="3">
    <source>
        <dbReference type="Proteomes" id="UP000275846"/>
    </source>
</evidence>
<reference evidence="4" key="1">
    <citation type="submission" date="2016-06" db="UniProtKB">
        <authorList>
            <consortium name="WormBaseParasite"/>
        </authorList>
    </citation>
    <scope>IDENTIFICATION</scope>
</reference>
<proteinExistence type="predicted"/>
<dbReference type="AlphaFoldDB" id="A0A183SHQ0"/>
<name>A0A183SHQ0_SCHSO</name>
<evidence type="ECO:0000256" key="1">
    <source>
        <dbReference type="SAM" id="MobiDB-lite"/>
    </source>
</evidence>
<feature type="region of interest" description="Disordered" evidence="1">
    <location>
        <begin position="134"/>
        <end position="174"/>
    </location>
</feature>
<protein>
    <submittedName>
        <fullName evidence="2 4">Uncharacterized protein</fullName>
    </submittedName>
</protein>
<evidence type="ECO:0000313" key="2">
    <source>
        <dbReference type="EMBL" id="VDL90133.1"/>
    </source>
</evidence>
<dbReference type="Proteomes" id="UP000275846">
    <property type="component" value="Unassembled WGS sequence"/>
</dbReference>
<accession>A0A183SHQ0</accession>
<organism evidence="4">
    <name type="scientific">Schistocephalus solidus</name>
    <name type="common">Tapeworm</name>
    <dbReference type="NCBI Taxonomy" id="70667"/>
    <lineage>
        <taxon>Eukaryota</taxon>
        <taxon>Metazoa</taxon>
        <taxon>Spiralia</taxon>
        <taxon>Lophotrochozoa</taxon>
        <taxon>Platyhelminthes</taxon>
        <taxon>Cestoda</taxon>
        <taxon>Eucestoda</taxon>
        <taxon>Diphyllobothriidea</taxon>
        <taxon>Diphyllobothriidae</taxon>
        <taxon>Schistocephalus</taxon>
    </lineage>
</organism>
<keyword evidence="3" id="KW-1185">Reference proteome</keyword>
<reference evidence="2 3" key="2">
    <citation type="submission" date="2018-11" db="EMBL/GenBank/DDBJ databases">
        <authorList>
            <consortium name="Pathogen Informatics"/>
        </authorList>
    </citation>
    <scope>NUCLEOTIDE SEQUENCE [LARGE SCALE GENOMIC DNA]</scope>
    <source>
        <strain evidence="2 3">NST_G2</strain>
    </source>
</reference>
<dbReference type="EMBL" id="UYSU01032641">
    <property type="protein sequence ID" value="VDL90133.1"/>
    <property type="molecule type" value="Genomic_DNA"/>
</dbReference>
<feature type="compositionally biased region" description="Basic residues" evidence="1">
    <location>
        <begin position="157"/>
        <end position="168"/>
    </location>
</feature>